<accession>A0A5A7PZ54</accession>
<keyword evidence="2" id="KW-1185">Reference proteome</keyword>
<evidence type="ECO:0000313" key="2">
    <source>
        <dbReference type="Proteomes" id="UP000325081"/>
    </source>
</evidence>
<sequence length="141" mass="16294">MRGFESIDLVDRWSSAQKKRGILIYKLRINRVKVPRLLGGAATKGWKEHRWKVLDYYYAKDGFDRPDVFFLSVIPCRSRKQSAILYGDLPMTGLVRKRPYVKTSIIGSEDHSLGLIPELDNLVYWIGNSPDPNVVRKFLPN</sequence>
<name>A0A5A7PZ54_STRAF</name>
<dbReference type="Proteomes" id="UP000325081">
    <property type="component" value="Unassembled WGS sequence"/>
</dbReference>
<proteinExistence type="predicted"/>
<gene>
    <name evidence="1" type="ORF">STAS_14587</name>
</gene>
<comment type="caution">
    <text evidence="1">The sequence shown here is derived from an EMBL/GenBank/DDBJ whole genome shotgun (WGS) entry which is preliminary data.</text>
</comment>
<reference evidence="2" key="1">
    <citation type="journal article" date="2019" name="Curr. Biol.">
        <title>Genome Sequence of Striga asiatica Provides Insight into the Evolution of Plant Parasitism.</title>
        <authorList>
            <person name="Yoshida S."/>
            <person name="Kim S."/>
            <person name="Wafula E.K."/>
            <person name="Tanskanen J."/>
            <person name="Kim Y.M."/>
            <person name="Honaas L."/>
            <person name="Yang Z."/>
            <person name="Spallek T."/>
            <person name="Conn C.E."/>
            <person name="Ichihashi Y."/>
            <person name="Cheong K."/>
            <person name="Cui S."/>
            <person name="Der J.P."/>
            <person name="Gundlach H."/>
            <person name="Jiao Y."/>
            <person name="Hori C."/>
            <person name="Ishida J.K."/>
            <person name="Kasahara H."/>
            <person name="Kiba T."/>
            <person name="Kim M.S."/>
            <person name="Koo N."/>
            <person name="Laohavisit A."/>
            <person name="Lee Y.H."/>
            <person name="Lumba S."/>
            <person name="McCourt P."/>
            <person name="Mortimer J.C."/>
            <person name="Mutuku J.M."/>
            <person name="Nomura T."/>
            <person name="Sasaki-Sekimoto Y."/>
            <person name="Seto Y."/>
            <person name="Wang Y."/>
            <person name="Wakatake T."/>
            <person name="Sakakibara H."/>
            <person name="Demura T."/>
            <person name="Yamaguchi S."/>
            <person name="Yoneyama K."/>
            <person name="Manabe R.I."/>
            <person name="Nelson D.C."/>
            <person name="Schulman A.H."/>
            <person name="Timko M.P."/>
            <person name="dePamphilis C.W."/>
            <person name="Choi D."/>
            <person name="Shirasu K."/>
        </authorList>
    </citation>
    <scope>NUCLEOTIDE SEQUENCE [LARGE SCALE GENOMIC DNA]</scope>
    <source>
        <strain evidence="2">cv. UVA1</strain>
    </source>
</reference>
<dbReference type="AlphaFoldDB" id="A0A5A7PZ54"/>
<organism evidence="1 2">
    <name type="scientific">Striga asiatica</name>
    <name type="common">Asiatic witchweed</name>
    <name type="synonym">Buchnera asiatica</name>
    <dbReference type="NCBI Taxonomy" id="4170"/>
    <lineage>
        <taxon>Eukaryota</taxon>
        <taxon>Viridiplantae</taxon>
        <taxon>Streptophyta</taxon>
        <taxon>Embryophyta</taxon>
        <taxon>Tracheophyta</taxon>
        <taxon>Spermatophyta</taxon>
        <taxon>Magnoliopsida</taxon>
        <taxon>eudicotyledons</taxon>
        <taxon>Gunneridae</taxon>
        <taxon>Pentapetalae</taxon>
        <taxon>asterids</taxon>
        <taxon>lamiids</taxon>
        <taxon>Lamiales</taxon>
        <taxon>Orobanchaceae</taxon>
        <taxon>Buchnereae</taxon>
        <taxon>Striga</taxon>
    </lineage>
</organism>
<dbReference type="EMBL" id="BKCP01005461">
    <property type="protein sequence ID" value="GER38130.1"/>
    <property type="molecule type" value="Genomic_DNA"/>
</dbReference>
<protein>
    <submittedName>
        <fullName evidence="1">Hydrogenase</fullName>
    </submittedName>
</protein>
<evidence type="ECO:0000313" key="1">
    <source>
        <dbReference type="EMBL" id="GER38130.1"/>
    </source>
</evidence>